<dbReference type="PROSITE" id="PS51257">
    <property type="entry name" value="PROKAR_LIPOPROTEIN"/>
    <property type="match status" value="1"/>
</dbReference>
<dbReference type="EMBL" id="DWWT01000065">
    <property type="protein sequence ID" value="HJC06918.1"/>
    <property type="molecule type" value="Genomic_DNA"/>
</dbReference>
<reference evidence="2" key="2">
    <citation type="submission" date="2021-04" db="EMBL/GenBank/DDBJ databases">
        <authorList>
            <person name="Gilroy R."/>
        </authorList>
    </citation>
    <scope>NUCLEOTIDE SEQUENCE</scope>
    <source>
        <strain evidence="2">CHK180-15479</strain>
    </source>
</reference>
<comment type="caution">
    <text evidence="2">The sequence shown here is derived from an EMBL/GenBank/DDBJ whole genome shotgun (WGS) entry which is preliminary data.</text>
</comment>
<organism evidence="2 3">
    <name type="scientific">Candidatus Enterocloster excrementipullorum</name>
    <dbReference type="NCBI Taxonomy" id="2838559"/>
    <lineage>
        <taxon>Bacteria</taxon>
        <taxon>Bacillati</taxon>
        <taxon>Bacillota</taxon>
        <taxon>Clostridia</taxon>
        <taxon>Lachnospirales</taxon>
        <taxon>Lachnospiraceae</taxon>
        <taxon>Enterocloster</taxon>
    </lineage>
</organism>
<evidence type="ECO:0000256" key="1">
    <source>
        <dbReference type="SAM" id="SignalP"/>
    </source>
</evidence>
<evidence type="ECO:0000313" key="2">
    <source>
        <dbReference type="EMBL" id="HJC06918.1"/>
    </source>
</evidence>
<keyword evidence="1" id="KW-0732">Signal</keyword>
<feature type="signal peptide" evidence="1">
    <location>
        <begin position="1"/>
        <end position="29"/>
    </location>
</feature>
<feature type="chain" id="PRO_5039665583" description="Lipoprotein" evidence="1">
    <location>
        <begin position="30"/>
        <end position="373"/>
    </location>
</feature>
<dbReference type="AlphaFoldDB" id="A0A9D2N0U2"/>
<proteinExistence type="predicted"/>
<accession>A0A9D2N0U2</accession>
<sequence length="373" mass="39665">MRKNGMKKAAALTLAAVLPLGLCACGSEAASQTATALNGAGIAPCSLSQGEKDVLEAFGMFGRSKLIAFCGPEGASGLTVHVYRLGADGAWEETGGGSIGLGQGGVSQGQSGEAGAAGNVSEGALEGTFALELGKDYTVSFRINSQGTASYETEPIFLEKEIVGSAVGFLEEFREMELDEEAPVAVMAYDSGTRMRSFSTEDYFEPSKFEGIDLVQAVTLEFTSGETAGEQPAPAAAGVTVMREADAGTLEEMALYESSAFFWGEEEWELQLWAQEDMVIDGELALDDNCRFVIRAVQGDGAYTLFDDRVQLGIPAGEAWMDTENRLHIVIRDVRSARYAVTDFMFDGEADAFAGEAVMDWNGINYGWHVGAV</sequence>
<dbReference type="Proteomes" id="UP000823910">
    <property type="component" value="Unassembled WGS sequence"/>
</dbReference>
<name>A0A9D2N0U2_9FIRM</name>
<protein>
    <recommendedName>
        <fullName evidence="4">Lipoprotein</fullName>
    </recommendedName>
</protein>
<reference evidence="2" key="1">
    <citation type="journal article" date="2021" name="PeerJ">
        <title>Extensive microbial diversity within the chicken gut microbiome revealed by metagenomics and culture.</title>
        <authorList>
            <person name="Gilroy R."/>
            <person name="Ravi A."/>
            <person name="Getino M."/>
            <person name="Pursley I."/>
            <person name="Horton D.L."/>
            <person name="Alikhan N.F."/>
            <person name="Baker D."/>
            <person name="Gharbi K."/>
            <person name="Hall N."/>
            <person name="Watson M."/>
            <person name="Adriaenssens E.M."/>
            <person name="Foster-Nyarko E."/>
            <person name="Jarju S."/>
            <person name="Secka A."/>
            <person name="Antonio M."/>
            <person name="Oren A."/>
            <person name="Chaudhuri R.R."/>
            <person name="La Ragione R."/>
            <person name="Hildebrand F."/>
            <person name="Pallen M.J."/>
        </authorList>
    </citation>
    <scope>NUCLEOTIDE SEQUENCE</scope>
    <source>
        <strain evidence="2">CHK180-15479</strain>
    </source>
</reference>
<evidence type="ECO:0008006" key="4">
    <source>
        <dbReference type="Google" id="ProtNLM"/>
    </source>
</evidence>
<gene>
    <name evidence="2" type="ORF">H9704_12335</name>
</gene>
<evidence type="ECO:0000313" key="3">
    <source>
        <dbReference type="Proteomes" id="UP000823910"/>
    </source>
</evidence>